<dbReference type="SMART" id="SM00267">
    <property type="entry name" value="GGDEF"/>
    <property type="match status" value="1"/>
</dbReference>
<dbReference type="PANTHER" id="PTHR45138:SF9">
    <property type="entry name" value="DIGUANYLATE CYCLASE DGCM-RELATED"/>
    <property type="match status" value="1"/>
</dbReference>
<dbReference type="Proteomes" id="UP000568664">
    <property type="component" value="Unassembled WGS sequence"/>
</dbReference>
<feature type="transmembrane region" description="Helical" evidence="4">
    <location>
        <begin position="242"/>
        <end position="260"/>
    </location>
</feature>
<proteinExistence type="predicted"/>
<dbReference type="PANTHER" id="PTHR45138">
    <property type="entry name" value="REGULATORY COMPONENTS OF SENSORY TRANSDUCTION SYSTEM"/>
    <property type="match status" value="1"/>
</dbReference>
<evidence type="ECO:0000313" key="6">
    <source>
        <dbReference type="EMBL" id="NMP30667.1"/>
    </source>
</evidence>
<comment type="catalytic activity">
    <reaction evidence="3">
        <text>2 GTP = 3',3'-c-di-GMP + 2 diphosphate</text>
        <dbReference type="Rhea" id="RHEA:24898"/>
        <dbReference type="ChEBI" id="CHEBI:33019"/>
        <dbReference type="ChEBI" id="CHEBI:37565"/>
        <dbReference type="ChEBI" id="CHEBI:58805"/>
        <dbReference type="EC" id="2.7.7.65"/>
    </reaction>
</comment>
<dbReference type="GO" id="GO:0052621">
    <property type="term" value="F:diguanylate cyclase activity"/>
    <property type="evidence" value="ECO:0007669"/>
    <property type="project" value="UniProtKB-EC"/>
</dbReference>
<organism evidence="6 7">
    <name type="scientific">Thalassotalea algicola</name>
    <dbReference type="NCBI Taxonomy" id="2716224"/>
    <lineage>
        <taxon>Bacteria</taxon>
        <taxon>Pseudomonadati</taxon>
        <taxon>Pseudomonadota</taxon>
        <taxon>Gammaproteobacteria</taxon>
        <taxon>Alteromonadales</taxon>
        <taxon>Colwelliaceae</taxon>
        <taxon>Thalassotalea</taxon>
    </lineage>
</organism>
<dbReference type="Pfam" id="PF07696">
    <property type="entry name" value="7TMR-DISMED2"/>
    <property type="match status" value="1"/>
</dbReference>
<evidence type="ECO:0000256" key="1">
    <source>
        <dbReference type="ARBA" id="ARBA00001946"/>
    </source>
</evidence>
<reference evidence="6 7" key="1">
    <citation type="submission" date="2020-04" db="EMBL/GenBank/DDBJ databases">
        <title>Thalassotalea sp. M1531, isolated from the surface of marine red alga.</title>
        <authorList>
            <person name="Pang L."/>
            <person name="Lu D.-C."/>
        </authorList>
    </citation>
    <scope>NUCLEOTIDE SEQUENCE [LARGE SCALE GENOMIC DNA]</scope>
    <source>
        <strain evidence="6 7">M1531</strain>
    </source>
</reference>
<evidence type="ECO:0000256" key="3">
    <source>
        <dbReference type="ARBA" id="ARBA00034247"/>
    </source>
</evidence>
<sequence length="567" mass="64260">MFFILIFSFGAYADSFEIPEFSDDTLGKHTQLFQEQSRKLSLEEARAQFAQGYFRSWSSNSISLGIDVEPAWMKFRVNNTSRAEQRYRLSIETPWLDYIDTWLVVNGKVVSHIVGGDAIPFEQRPMQYRFYAFEHGFEPGVTEVFIRVETIGPMAMPVRFSAVENAVKNDIANGYQYGVLYGVMMALALYNLVLYVFIRQREYGLYSLYLIGFVVNSLSYTGQLHTLITYDFGPYFQDWLDIFLMITYSVAGLHFARVLLSTKDYAPNLDRFVIRTTVVVPVGMLLGFIFNQLFFSMALAFLLNTCFVILFVAMGIRALYASKPFAVIFILSSVTAAICITISTLAVAGFLVPYNDYTFKAIEVGMAFEAILLAVILARQFRMAKLDKLIAETYARTDTLTQLNNRRGFQDSVKPIWQNICREKRDASIVLLDIDFFKRFNDQYGHDTGDRVLQLVAKCITETCRKGDISARWGGEEFIILLPETSRNQATLQAERIKLAIAALEIRVAQVSLSITASIGVAGTEAGKFNQEFMALNTLELMINQSDRALYVAKQSGKNQVHVQNSN</sequence>
<accession>A0A7Y0LAA6</accession>
<feature type="transmembrane region" description="Helical" evidence="4">
    <location>
        <begin position="296"/>
        <end position="320"/>
    </location>
</feature>
<dbReference type="EC" id="2.7.7.65" evidence="2"/>
<feature type="domain" description="GGDEF" evidence="5">
    <location>
        <begin position="425"/>
        <end position="566"/>
    </location>
</feature>
<feature type="transmembrane region" description="Helical" evidence="4">
    <location>
        <begin position="178"/>
        <end position="198"/>
    </location>
</feature>
<dbReference type="InterPro" id="IPR011622">
    <property type="entry name" value="7TMR_DISM_rcpt_extracell_dom2"/>
</dbReference>
<keyword evidence="4" id="KW-0812">Transmembrane</keyword>
<comment type="cofactor">
    <cofactor evidence="1">
        <name>Mg(2+)</name>
        <dbReference type="ChEBI" id="CHEBI:18420"/>
    </cofactor>
</comment>
<dbReference type="NCBIfam" id="TIGR00254">
    <property type="entry name" value="GGDEF"/>
    <property type="match status" value="1"/>
</dbReference>
<name>A0A7Y0LAA6_9GAMM</name>
<dbReference type="SUPFAM" id="SSF55073">
    <property type="entry name" value="Nucleotide cyclase"/>
    <property type="match status" value="1"/>
</dbReference>
<feature type="transmembrane region" description="Helical" evidence="4">
    <location>
        <begin position="357"/>
        <end position="378"/>
    </location>
</feature>
<dbReference type="Pfam" id="PF00990">
    <property type="entry name" value="GGDEF"/>
    <property type="match status" value="1"/>
</dbReference>
<comment type="caution">
    <text evidence="6">The sequence shown here is derived from an EMBL/GenBank/DDBJ whole genome shotgun (WGS) entry which is preliminary data.</text>
</comment>
<evidence type="ECO:0000256" key="4">
    <source>
        <dbReference type="SAM" id="Phobius"/>
    </source>
</evidence>
<keyword evidence="4" id="KW-1133">Transmembrane helix</keyword>
<feature type="transmembrane region" description="Helical" evidence="4">
    <location>
        <begin position="272"/>
        <end position="290"/>
    </location>
</feature>
<gene>
    <name evidence="6" type="ORF">HII17_03745</name>
</gene>
<dbReference type="Gene3D" id="2.60.40.2380">
    <property type="match status" value="1"/>
</dbReference>
<dbReference type="CDD" id="cd01949">
    <property type="entry name" value="GGDEF"/>
    <property type="match status" value="1"/>
</dbReference>
<dbReference type="RefSeq" id="WP_169073952.1">
    <property type="nucleotide sequence ID" value="NZ_JABBXH010000001.1"/>
</dbReference>
<keyword evidence="7" id="KW-1185">Reference proteome</keyword>
<dbReference type="InterPro" id="IPR050469">
    <property type="entry name" value="Diguanylate_Cyclase"/>
</dbReference>
<dbReference type="Gene3D" id="3.30.70.270">
    <property type="match status" value="1"/>
</dbReference>
<dbReference type="InterPro" id="IPR043128">
    <property type="entry name" value="Rev_trsase/Diguanyl_cyclase"/>
</dbReference>
<dbReference type="EMBL" id="JABBXH010000001">
    <property type="protein sequence ID" value="NMP30667.1"/>
    <property type="molecule type" value="Genomic_DNA"/>
</dbReference>
<dbReference type="FunFam" id="3.30.70.270:FF:000001">
    <property type="entry name" value="Diguanylate cyclase domain protein"/>
    <property type="match status" value="1"/>
</dbReference>
<dbReference type="Pfam" id="PF07695">
    <property type="entry name" value="7TMR-DISM_7TM"/>
    <property type="match status" value="1"/>
</dbReference>
<keyword evidence="4" id="KW-0472">Membrane</keyword>
<dbReference type="AlphaFoldDB" id="A0A7Y0LAA6"/>
<evidence type="ECO:0000256" key="2">
    <source>
        <dbReference type="ARBA" id="ARBA00012528"/>
    </source>
</evidence>
<dbReference type="InterPro" id="IPR000160">
    <property type="entry name" value="GGDEF_dom"/>
</dbReference>
<protein>
    <recommendedName>
        <fullName evidence="2">diguanylate cyclase</fullName>
        <ecNumber evidence="2">2.7.7.65</ecNumber>
    </recommendedName>
</protein>
<evidence type="ECO:0000313" key="7">
    <source>
        <dbReference type="Proteomes" id="UP000568664"/>
    </source>
</evidence>
<dbReference type="PROSITE" id="PS50887">
    <property type="entry name" value="GGDEF"/>
    <property type="match status" value="1"/>
</dbReference>
<dbReference type="InterPro" id="IPR011623">
    <property type="entry name" value="7TMR_DISM_rcpt_extracell_dom1"/>
</dbReference>
<evidence type="ECO:0000259" key="5">
    <source>
        <dbReference type="PROSITE" id="PS50887"/>
    </source>
</evidence>
<feature type="transmembrane region" description="Helical" evidence="4">
    <location>
        <begin position="205"/>
        <end position="222"/>
    </location>
</feature>
<dbReference type="InterPro" id="IPR029787">
    <property type="entry name" value="Nucleotide_cyclase"/>
</dbReference>
<feature type="transmembrane region" description="Helical" evidence="4">
    <location>
        <begin position="327"/>
        <end position="351"/>
    </location>
</feature>